<dbReference type="PANTHER" id="PTHR31362">
    <property type="entry name" value="GLYCOSYLTRANSFERASE STELLO1-RELATED"/>
    <property type="match status" value="1"/>
</dbReference>
<feature type="region of interest" description="Disordered" evidence="1">
    <location>
        <begin position="362"/>
        <end position="388"/>
    </location>
</feature>
<dbReference type="Pfam" id="PF03385">
    <property type="entry name" value="STELLO"/>
    <property type="match status" value="1"/>
</dbReference>
<evidence type="ECO:0000256" key="1">
    <source>
        <dbReference type="SAM" id="MobiDB-lite"/>
    </source>
</evidence>
<dbReference type="InterPro" id="IPR005049">
    <property type="entry name" value="STL-like"/>
</dbReference>
<name>A0ABP1FVW8_9CHLO</name>
<protein>
    <submittedName>
        <fullName evidence="2">G6654 protein</fullName>
    </submittedName>
</protein>
<dbReference type="Proteomes" id="UP001497392">
    <property type="component" value="Unassembled WGS sequence"/>
</dbReference>
<reference evidence="2 3" key="1">
    <citation type="submission" date="2024-06" db="EMBL/GenBank/DDBJ databases">
        <authorList>
            <person name="Kraege A."/>
            <person name="Thomma B."/>
        </authorList>
    </citation>
    <scope>NUCLEOTIDE SEQUENCE [LARGE SCALE GENOMIC DNA]</scope>
</reference>
<gene>
    <name evidence="2" type="primary">g6654</name>
    <name evidence="2" type="ORF">VP750_LOCUS5692</name>
</gene>
<organism evidence="2 3">
    <name type="scientific">Coccomyxa viridis</name>
    <dbReference type="NCBI Taxonomy" id="1274662"/>
    <lineage>
        <taxon>Eukaryota</taxon>
        <taxon>Viridiplantae</taxon>
        <taxon>Chlorophyta</taxon>
        <taxon>core chlorophytes</taxon>
        <taxon>Trebouxiophyceae</taxon>
        <taxon>Trebouxiophyceae incertae sedis</taxon>
        <taxon>Coccomyxaceae</taxon>
        <taxon>Coccomyxa</taxon>
    </lineage>
</organism>
<sequence>MLRPLQSGVVAGNTLGGKSASDRRQKQNWVVVTTINYPTDTLKLLATAADWQVVVVADKKTPEDWALENVIMLSIKQQEALKYTMMDLLPFNHYGRKNIGYLYAIEHGATQVYETDDDNELIAKQPLKLPTFEGLQYYVYNATGVCNPYQFYGFPNIWPRGYPLSEVKAYPCNAFMSSRAKPLVLQGLANLDPDVDAIYRLTQPLNVHFRADLPAVVLPDTVVCPWNSQNTLFARDALWGLLIPITTTFRVCDIWRSYWVQRLLWEIDGNVAFGPPTVEQLRNAHNLMRDFADEEPLYSQAGNLVALLNAWVPPTGSTLPEMMIALAQKMADEKMWEQGDVELMSAWVTDLKSSGYVFPALRDSQSGDKRHQHSTNSASPGERMDSTQIGTSLRTPLHWQRYNGIVAVVMMSADPSGWKDTYELLHEAYTPIFGRIVFAGPHASPKGLPSALDWVSCPNGRQHQYSCLANVLQEYPAPSSGGYLVLADDIMINHCQIQHLNQSKIWFPHSLEPIHEDLRRWEHEQASPGGPATQHALFTGHAGNLLAAMQDLIEGKSLRHFTSVIKHKLGDEVSQVHFGGAYTDTFYIPAQYSMQLLLGLTTFADHDVHHALAVPAALGLLSEDASEYQVLKPLNIHEERSRDPNKILKASLITDGFPHQAFSLHAQVLDWRSTDLRKAFWAWWTMGSCQNSPGIDESWKGLSGITALARESSMFAGNGQFWAVSEQQKLYTHPVKL</sequence>
<comment type="caution">
    <text evidence="2">The sequence shown here is derived from an EMBL/GenBank/DDBJ whole genome shotgun (WGS) entry which is preliminary data.</text>
</comment>
<keyword evidence="3" id="KW-1185">Reference proteome</keyword>
<dbReference type="EMBL" id="CAXHTA020000010">
    <property type="protein sequence ID" value="CAL5224033.1"/>
    <property type="molecule type" value="Genomic_DNA"/>
</dbReference>
<evidence type="ECO:0000313" key="2">
    <source>
        <dbReference type="EMBL" id="CAL5224033.1"/>
    </source>
</evidence>
<evidence type="ECO:0000313" key="3">
    <source>
        <dbReference type="Proteomes" id="UP001497392"/>
    </source>
</evidence>
<dbReference type="PANTHER" id="PTHR31362:SF0">
    <property type="entry name" value="EXOSTOSIN DOMAIN-CONTAINING PROTEIN-RELATED"/>
    <property type="match status" value="1"/>
</dbReference>
<accession>A0ABP1FVW8</accession>
<proteinExistence type="predicted"/>